<protein>
    <submittedName>
        <fullName evidence="9">Efflux RND transporter periplasmic adaptor subunit</fullName>
    </submittedName>
</protein>
<evidence type="ECO:0000313" key="10">
    <source>
        <dbReference type="Proteomes" id="UP001484239"/>
    </source>
</evidence>
<dbReference type="InterPro" id="IPR058625">
    <property type="entry name" value="MdtA-like_BSH"/>
</dbReference>
<comment type="subcellular location">
    <subcellularLocation>
        <location evidence="1">Cell envelope</location>
    </subcellularLocation>
</comment>
<dbReference type="InterPro" id="IPR006143">
    <property type="entry name" value="RND_pump_MFP"/>
</dbReference>
<dbReference type="Gene3D" id="1.10.287.470">
    <property type="entry name" value="Helix hairpin bin"/>
    <property type="match status" value="1"/>
</dbReference>
<dbReference type="InterPro" id="IPR058627">
    <property type="entry name" value="MdtA-like_C"/>
</dbReference>
<feature type="compositionally biased region" description="Low complexity" evidence="4">
    <location>
        <begin position="363"/>
        <end position="377"/>
    </location>
</feature>
<keyword evidence="5" id="KW-0732">Signal</keyword>
<name>A0ABU9EB22_9BACT</name>
<evidence type="ECO:0000256" key="2">
    <source>
        <dbReference type="ARBA" id="ARBA00009477"/>
    </source>
</evidence>
<dbReference type="RefSeq" id="WP_405278985.1">
    <property type="nucleotide sequence ID" value="NZ_CP144380.1"/>
</dbReference>
<dbReference type="InterPro" id="IPR058792">
    <property type="entry name" value="Beta-barrel_RND_2"/>
</dbReference>
<dbReference type="EMBL" id="JBBHLI010000007">
    <property type="protein sequence ID" value="MEK9501879.1"/>
    <property type="molecule type" value="Genomic_DNA"/>
</dbReference>
<dbReference type="PANTHER" id="PTHR30469">
    <property type="entry name" value="MULTIDRUG RESISTANCE PROTEIN MDTA"/>
    <property type="match status" value="1"/>
</dbReference>
<keyword evidence="10" id="KW-1185">Reference proteome</keyword>
<feature type="domain" description="Multidrug resistance protein MdtA-like C-terminal permuted SH3" evidence="8">
    <location>
        <begin position="291"/>
        <end position="349"/>
    </location>
</feature>
<dbReference type="Gene3D" id="2.40.30.170">
    <property type="match status" value="1"/>
</dbReference>
<evidence type="ECO:0000259" key="7">
    <source>
        <dbReference type="Pfam" id="PF25954"/>
    </source>
</evidence>
<evidence type="ECO:0000256" key="3">
    <source>
        <dbReference type="ARBA" id="ARBA00022448"/>
    </source>
</evidence>
<comment type="similarity">
    <text evidence="2">Belongs to the membrane fusion protein (MFP) (TC 8.A.1) family.</text>
</comment>
<dbReference type="PANTHER" id="PTHR30469:SF15">
    <property type="entry name" value="HLYD FAMILY OF SECRETION PROTEINS"/>
    <property type="match status" value="1"/>
</dbReference>
<dbReference type="Pfam" id="PF25954">
    <property type="entry name" value="Beta-barrel_RND_2"/>
    <property type="match status" value="1"/>
</dbReference>
<dbReference type="Pfam" id="PF25917">
    <property type="entry name" value="BSH_RND"/>
    <property type="match status" value="1"/>
</dbReference>
<dbReference type="SUPFAM" id="SSF111369">
    <property type="entry name" value="HlyD-like secretion proteins"/>
    <property type="match status" value="1"/>
</dbReference>
<keyword evidence="3" id="KW-0813">Transport</keyword>
<comment type="caution">
    <text evidence="9">The sequence shown here is derived from an EMBL/GenBank/DDBJ whole genome shotgun (WGS) entry which is preliminary data.</text>
</comment>
<evidence type="ECO:0000259" key="8">
    <source>
        <dbReference type="Pfam" id="PF25967"/>
    </source>
</evidence>
<sequence length="402" mass="40517">MKIRTPSARRAPMGLALLVLAGCSAPVAEAVDATVVELAPSEVAVAERTSLRTGVTLTGTLNPHRQAEVRAQVPGTVTGMRVERGMAVTAGQTMATIAAEGIRSQAASAEAGVAAAQAGVAQARRELESARLLHDRGALSDLDLQAVETAFESAQAQLATAEAGAAGAREQAGRTLVTAPFAGEVAARVVNEGEAVNVGETIFEVVNSTQLELEGQVPVAQATRVRVGQTVEFTLDGYPGRTFTGTVAQVAPVADPGTRQVGVTMRLPNEDRSVIGGLFATGRVITGTTEDAVVVPSGAVRGTNGDAYVQLLEGGTMQRRPVVVGEVDPATGRTSIARGLAAGDTVVVSPGEVTAGTRVRVGAARSGSASSAASGDAGASGGTDEASHSEAGDAAEATEGHR</sequence>
<dbReference type="NCBIfam" id="TIGR01730">
    <property type="entry name" value="RND_mfp"/>
    <property type="match status" value="1"/>
</dbReference>
<evidence type="ECO:0000259" key="6">
    <source>
        <dbReference type="Pfam" id="PF25917"/>
    </source>
</evidence>
<dbReference type="Proteomes" id="UP001484239">
    <property type="component" value="Unassembled WGS sequence"/>
</dbReference>
<evidence type="ECO:0000256" key="4">
    <source>
        <dbReference type="SAM" id="MobiDB-lite"/>
    </source>
</evidence>
<feature type="domain" description="CusB-like beta-barrel" evidence="7">
    <location>
        <begin position="214"/>
        <end position="284"/>
    </location>
</feature>
<evidence type="ECO:0000256" key="5">
    <source>
        <dbReference type="SAM" id="SignalP"/>
    </source>
</evidence>
<dbReference type="Pfam" id="PF25967">
    <property type="entry name" value="RND-MFP_C"/>
    <property type="match status" value="1"/>
</dbReference>
<feature type="region of interest" description="Disordered" evidence="4">
    <location>
        <begin position="363"/>
        <end position="402"/>
    </location>
</feature>
<dbReference type="Gene3D" id="2.40.420.20">
    <property type="match status" value="1"/>
</dbReference>
<dbReference type="Gene3D" id="2.40.50.100">
    <property type="match status" value="1"/>
</dbReference>
<feature type="signal peptide" evidence="5">
    <location>
        <begin position="1"/>
        <end position="30"/>
    </location>
</feature>
<accession>A0ABU9EB22</accession>
<proteinExistence type="inferred from homology"/>
<feature type="chain" id="PRO_5045217407" evidence="5">
    <location>
        <begin position="31"/>
        <end position="402"/>
    </location>
</feature>
<evidence type="ECO:0000313" key="9">
    <source>
        <dbReference type="EMBL" id="MEK9501879.1"/>
    </source>
</evidence>
<organism evidence="9 10">
    <name type="scientific">Gaopeijia maritima</name>
    <dbReference type="NCBI Taxonomy" id="3119007"/>
    <lineage>
        <taxon>Bacteria</taxon>
        <taxon>Pseudomonadati</taxon>
        <taxon>Gemmatimonadota</taxon>
        <taxon>Longimicrobiia</taxon>
        <taxon>Gaopeijiales</taxon>
        <taxon>Gaopeijiaceae</taxon>
        <taxon>Gaopeijia</taxon>
    </lineage>
</organism>
<reference evidence="9 10" key="1">
    <citation type="submission" date="2024-02" db="EMBL/GenBank/DDBJ databases">
        <title>A novel Gemmatimonadota bacterium.</title>
        <authorList>
            <person name="Du Z.-J."/>
            <person name="Ye Y.-Q."/>
        </authorList>
    </citation>
    <scope>NUCLEOTIDE SEQUENCE [LARGE SCALE GENOMIC DNA]</scope>
    <source>
        <strain evidence="9 10">DH-20</strain>
    </source>
</reference>
<evidence type="ECO:0000256" key="1">
    <source>
        <dbReference type="ARBA" id="ARBA00004196"/>
    </source>
</evidence>
<dbReference type="PROSITE" id="PS51257">
    <property type="entry name" value="PROKAR_LIPOPROTEIN"/>
    <property type="match status" value="1"/>
</dbReference>
<feature type="domain" description="Multidrug resistance protein MdtA-like barrel-sandwich hybrid" evidence="6">
    <location>
        <begin position="65"/>
        <end position="206"/>
    </location>
</feature>
<gene>
    <name evidence="9" type="ORF">WI372_12880</name>
</gene>